<dbReference type="EMBL" id="JARJCW010000004">
    <property type="protein sequence ID" value="KAJ7225746.1"/>
    <property type="molecule type" value="Genomic_DNA"/>
</dbReference>
<feature type="compositionally biased region" description="Basic and acidic residues" evidence="1">
    <location>
        <begin position="41"/>
        <end position="50"/>
    </location>
</feature>
<comment type="caution">
    <text evidence="2">The sequence shown here is derived from an EMBL/GenBank/DDBJ whole genome shotgun (WGS) entry which is preliminary data.</text>
</comment>
<reference evidence="2" key="1">
    <citation type="submission" date="2023-03" db="EMBL/GenBank/DDBJ databases">
        <title>Massive genome expansion in bonnet fungi (Mycena s.s.) driven by repeated elements and novel gene families across ecological guilds.</title>
        <authorList>
            <consortium name="Lawrence Berkeley National Laboratory"/>
            <person name="Harder C.B."/>
            <person name="Miyauchi S."/>
            <person name="Viragh M."/>
            <person name="Kuo A."/>
            <person name="Thoen E."/>
            <person name="Andreopoulos B."/>
            <person name="Lu D."/>
            <person name="Skrede I."/>
            <person name="Drula E."/>
            <person name="Henrissat B."/>
            <person name="Morin E."/>
            <person name="Kohler A."/>
            <person name="Barry K."/>
            <person name="LaButti K."/>
            <person name="Morin E."/>
            <person name="Salamov A."/>
            <person name="Lipzen A."/>
            <person name="Mereny Z."/>
            <person name="Hegedus B."/>
            <person name="Baldrian P."/>
            <person name="Stursova M."/>
            <person name="Weitz H."/>
            <person name="Taylor A."/>
            <person name="Grigoriev I.V."/>
            <person name="Nagy L.G."/>
            <person name="Martin F."/>
            <person name="Kauserud H."/>
        </authorList>
    </citation>
    <scope>NUCLEOTIDE SEQUENCE</scope>
    <source>
        <strain evidence="2">9144</strain>
    </source>
</reference>
<sequence length="190" mass="21411">MLKRLRPASPPPALDIPFIPDVIPDSHRRKRPRILPPSLNGEERHAMHDTNEDDGEEDDDEAEIIVNHNAPGVGPSGSTAPSTEYQSANTFLHDLHALHRHRLIFSPPSLSPALQPGHSPAPRYPEKSCLPTTPDYPHLADKKDGTGLQDFRCELPPEEVQRVKERYEETNKLLGYLFLTRRKQLVKDST</sequence>
<evidence type="ECO:0000256" key="1">
    <source>
        <dbReference type="SAM" id="MobiDB-lite"/>
    </source>
</evidence>
<accession>A0AAD6YQB4</accession>
<name>A0AAD6YQB4_9AGAR</name>
<keyword evidence="3" id="KW-1185">Reference proteome</keyword>
<evidence type="ECO:0000313" key="2">
    <source>
        <dbReference type="EMBL" id="KAJ7225746.1"/>
    </source>
</evidence>
<dbReference type="Proteomes" id="UP001219525">
    <property type="component" value="Unassembled WGS sequence"/>
</dbReference>
<proteinExistence type="predicted"/>
<gene>
    <name evidence="2" type="ORF">GGX14DRAFT_422139</name>
</gene>
<evidence type="ECO:0000313" key="3">
    <source>
        <dbReference type="Proteomes" id="UP001219525"/>
    </source>
</evidence>
<feature type="compositionally biased region" description="Acidic residues" evidence="1">
    <location>
        <begin position="51"/>
        <end position="61"/>
    </location>
</feature>
<organism evidence="2 3">
    <name type="scientific">Mycena pura</name>
    <dbReference type="NCBI Taxonomy" id="153505"/>
    <lineage>
        <taxon>Eukaryota</taxon>
        <taxon>Fungi</taxon>
        <taxon>Dikarya</taxon>
        <taxon>Basidiomycota</taxon>
        <taxon>Agaricomycotina</taxon>
        <taxon>Agaricomycetes</taxon>
        <taxon>Agaricomycetidae</taxon>
        <taxon>Agaricales</taxon>
        <taxon>Marasmiineae</taxon>
        <taxon>Mycenaceae</taxon>
        <taxon>Mycena</taxon>
    </lineage>
</organism>
<dbReference type="AlphaFoldDB" id="A0AAD6YQB4"/>
<feature type="region of interest" description="Disordered" evidence="1">
    <location>
        <begin position="1"/>
        <end position="61"/>
    </location>
</feature>
<protein>
    <submittedName>
        <fullName evidence="2">Uncharacterized protein</fullName>
    </submittedName>
</protein>